<dbReference type="Pfam" id="PF04290">
    <property type="entry name" value="DctQ"/>
    <property type="match status" value="1"/>
</dbReference>
<feature type="transmembrane region" description="Helical" evidence="9">
    <location>
        <begin position="21"/>
        <end position="41"/>
    </location>
</feature>
<dbReference type="STRING" id="1121400.SAMN02746065_105100"/>
<feature type="transmembrane region" description="Helical" evidence="9">
    <location>
        <begin position="133"/>
        <end position="150"/>
    </location>
</feature>
<gene>
    <name evidence="11" type="ORF">SAMN02746065_105100</name>
</gene>
<evidence type="ECO:0000256" key="4">
    <source>
        <dbReference type="ARBA" id="ARBA00022519"/>
    </source>
</evidence>
<dbReference type="InterPro" id="IPR055348">
    <property type="entry name" value="DctQ"/>
</dbReference>
<evidence type="ECO:0000313" key="11">
    <source>
        <dbReference type="EMBL" id="SMC60246.1"/>
    </source>
</evidence>
<keyword evidence="6 9" id="KW-1133">Transmembrane helix</keyword>
<dbReference type="OrthoDB" id="5454104at2"/>
<evidence type="ECO:0000256" key="8">
    <source>
        <dbReference type="ARBA" id="ARBA00038436"/>
    </source>
</evidence>
<keyword evidence="12" id="KW-1185">Reference proteome</keyword>
<reference evidence="11 12" key="1">
    <citation type="submission" date="2017-04" db="EMBL/GenBank/DDBJ databases">
        <authorList>
            <person name="Afonso C.L."/>
            <person name="Miller P.J."/>
            <person name="Scott M.A."/>
            <person name="Spackman E."/>
            <person name="Goraichik I."/>
            <person name="Dimitrov K.M."/>
            <person name="Suarez D.L."/>
            <person name="Swayne D.E."/>
        </authorList>
    </citation>
    <scope>NUCLEOTIDE SEQUENCE [LARGE SCALE GENOMIC DNA]</scope>
    <source>
        <strain evidence="11 12">DSM 3385</strain>
    </source>
</reference>
<feature type="transmembrane region" description="Helical" evidence="9">
    <location>
        <begin position="93"/>
        <end position="113"/>
    </location>
</feature>
<evidence type="ECO:0000256" key="3">
    <source>
        <dbReference type="ARBA" id="ARBA00022475"/>
    </source>
</evidence>
<dbReference type="GO" id="GO:0005886">
    <property type="term" value="C:plasma membrane"/>
    <property type="evidence" value="ECO:0007669"/>
    <property type="project" value="UniProtKB-SubCell"/>
</dbReference>
<organism evidence="11 12">
    <name type="scientific">Desulfocicer vacuolatum DSM 3385</name>
    <dbReference type="NCBI Taxonomy" id="1121400"/>
    <lineage>
        <taxon>Bacteria</taxon>
        <taxon>Pseudomonadati</taxon>
        <taxon>Thermodesulfobacteriota</taxon>
        <taxon>Desulfobacteria</taxon>
        <taxon>Desulfobacterales</taxon>
        <taxon>Desulfobacteraceae</taxon>
        <taxon>Desulfocicer</taxon>
    </lineage>
</organism>
<dbReference type="GO" id="GO:0022857">
    <property type="term" value="F:transmembrane transporter activity"/>
    <property type="evidence" value="ECO:0007669"/>
    <property type="project" value="TreeGrafter"/>
</dbReference>
<feature type="transmembrane region" description="Helical" evidence="9">
    <location>
        <begin position="53"/>
        <end position="72"/>
    </location>
</feature>
<protein>
    <submittedName>
        <fullName evidence="11">TRAP-type C4-dicarboxylate transport system, small permease component</fullName>
    </submittedName>
</protein>
<dbReference type="PANTHER" id="PTHR35011">
    <property type="entry name" value="2,3-DIKETO-L-GULONATE TRAP TRANSPORTER SMALL PERMEASE PROTEIN YIAM"/>
    <property type="match status" value="1"/>
</dbReference>
<evidence type="ECO:0000256" key="6">
    <source>
        <dbReference type="ARBA" id="ARBA00022989"/>
    </source>
</evidence>
<dbReference type="GO" id="GO:0015740">
    <property type="term" value="P:C4-dicarboxylate transport"/>
    <property type="evidence" value="ECO:0007669"/>
    <property type="project" value="TreeGrafter"/>
</dbReference>
<keyword evidence="2" id="KW-0813">Transport</keyword>
<dbReference type="Proteomes" id="UP000192418">
    <property type="component" value="Unassembled WGS sequence"/>
</dbReference>
<dbReference type="EMBL" id="FWXY01000005">
    <property type="protein sequence ID" value="SMC60246.1"/>
    <property type="molecule type" value="Genomic_DNA"/>
</dbReference>
<comment type="subcellular location">
    <subcellularLocation>
        <location evidence="1">Cell inner membrane</location>
        <topology evidence="1">Multi-pass membrane protein</topology>
    </subcellularLocation>
</comment>
<evidence type="ECO:0000259" key="10">
    <source>
        <dbReference type="Pfam" id="PF04290"/>
    </source>
</evidence>
<sequence>MEKKHRIIFKFLDNLENYICQFLLAFFVVLLFIQILLREFFEYSLSWGEELATYMFVWFVFFGACYACRLGAHNRVTFQFKIFPKKVAMWIEAFSDLIWVGFNCYFIYLSYQFVFVKMNLFWKSQTMGIPMKYVYMVLPISFVFMTVRVLQINYLKLVKGIDIRDPDAIEVEKTLESGANEIKDI</sequence>
<proteinExistence type="inferred from homology"/>
<name>A0A1W2AHS2_9BACT</name>
<evidence type="ECO:0000256" key="5">
    <source>
        <dbReference type="ARBA" id="ARBA00022692"/>
    </source>
</evidence>
<dbReference type="AlphaFoldDB" id="A0A1W2AHS2"/>
<evidence type="ECO:0000313" key="12">
    <source>
        <dbReference type="Proteomes" id="UP000192418"/>
    </source>
</evidence>
<feature type="domain" description="Tripartite ATP-independent periplasmic transporters DctQ component" evidence="10">
    <location>
        <begin position="28"/>
        <end position="151"/>
    </location>
</feature>
<evidence type="ECO:0000256" key="7">
    <source>
        <dbReference type="ARBA" id="ARBA00023136"/>
    </source>
</evidence>
<keyword evidence="5 9" id="KW-0812">Transmembrane</keyword>
<dbReference type="InterPro" id="IPR007387">
    <property type="entry name" value="TRAP_DctQ"/>
</dbReference>
<keyword evidence="7 9" id="KW-0472">Membrane</keyword>
<evidence type="ECO:0000256" key="9">
    <source>
        <dbReference type="SAM" id="Phobius"/>
    </source>
</evidence>
<dbReference type="RefSeq" id="WP_084067602.1">
    <property type="nucleotide sequence ID" value="NZ_FWXY01000005.1"/>
</dbReference>
<keyword evidence="4" id="KW-0997">Cell inner membrane</keyword>
<keyword evidence="3" id="KW-1003">Cell membrane</keyword>
<evidence type="ECO:0000256" key="2">
    <source>
        <dbReference type="ARBA" id="ARBA00022448"/>
    </source>
</evidence>
<evidence type="ECO:0000256" key="1">
    <source>
        <dbReference type="ARBA" id="ARBA00004429"/>
    </source>
</evidence>
<comment type="similarity">
    <text evidence="8">Belongs to the TRAP transporter small permease family.</text>
</comment>
<dbReference type="PANTHER" id="PTHR35011:SF2">
    <property type="entry name" value="2,3-DIKETO-L-GULONATE TRAP TRANSPORTER SMALL PERMEASE PROTEIN YIAM"/>
    <property type="match status" value="1"/>
</dbReference>
<accession>A0A1W2AHS2</accession>